<gene>
    <name evidence="2" type="ORF">Slati_1499200</name>
</gene>
<feature type="domain" description="RNase H type-1" evidence="1">
    <location>
        <begin position="55"/>
        <end position="177"/>
    </location>
</feature>
<dbReference type="InterPro" id="IPR052929">
    <property type="entry name" value="RNase_H-like_EbsB-rel"/>
</dbReference>
<reference evidence="2" key="1">
    <citation type="submission" date="2020-06" db="EMBL/GenBank/DDBJ databases">
        <authorList>
            <person name="Li T."/>
            <person name="Hu X."/>
            <person name="Zhang T."/>
            <person name="Song X."/>
            <person name="Zhang H."/>
            <person name="Dai N."/>
            <person name="Sheng W."/>
            <person name="Hou X."/>
            <person name="Wei L."/>
        </authorList>
    </citation>
    <scope>NUCLEOTIDE SEQUENCE</scope>
    <source>
        <strain evidence="2">KEN1</strain>
        <tissue evidence="2">Leaf</tissue>
    </source>
</reference>
<accession>A0AAW2X6C2</accession>
<name>A0AAW2X6C2_9LAMI</name>
<dbReference type="PANTHER" id="PTHR47074:SF11">
    <property type="entry name" value="REVERSE TRANSCRIPTASE-LIKE PROTEIN"/>
    <property type="match status" value="1"/>
</dbReference>
<dbReference type="AlphaFoldDB" id="A0AAW2X6C2"/>
<dbReference type="InterPro" id="IPR002156">
    <property type="entry name" value="RNaseH_domain"/>
</dbReference>
<dbReference type="EMBL" id="JACGWN010000005">
    <property type="protein sequence ID" value="KAL0449428.1"/>
    <property type="molecule type" value="Genomic_DNA"/>
</dbReference>
<dbReference type="InterPro" id="IPR036397">
    <property type="entry name" value="RNaseH_sf"/>
</dbReference>
<comment type="caution">
    <text evidence="2">The sequence shown here is derived from an EMBL/GenBank/DDBJ whole genome shotgun (WGS) entry which is preliminary data.</text>
</comment>
<dbReference type="InterPro" id="IPR012337">
    <property type="entry name" value="RNaseH-like_sf"/>
</dbReference>
<proteinExistence type="predicted"/>
<dbReference type="PANTHER" id="PTHR47074">
    <property type="entry name" value="BNAC02G40300D PROTEIN"/>
    <property type="match status" value="1"/>
</dbReference>
<dbReference type="Gene3D" id="3.30.420.10">
    <property type="entry name" value="Ribonuclease H-like superfamily/Ribonuclease H"/>
    <property type="match status" value="1"/>
</dbReference>
<dbReference type="CDD" id="cd06222">
    <property type="entry name" value="RNase_H_like"/>
    <property type="match status" value="1"/>
</dbReference>
<protein>
    <recommendedName>
        <fullName evidence="1">RNase H type-1 domain-containing protein</fullName>
    </recommendedName>
</protein>
<dbReference type="Pfam" id="PF13456">
    <property type="entry name" value="RVT_3"/>
    <property type="match status" value="1"/>
</dbReference>
<organism evidence="2">
    <name type="scientific">Sesamum latifolium</name>
    <dbReference type="NCBI Taxonomy" id="2727402"/>
    <lineage>
        <taxon>Eukaryota</taxon>
        <taxon>Viridiplantae</taxon>
        <taxon>Streptophyta</taxon>
        <taxon>Embryophyta</taxon>
        <taxon>Tracheophyta</taxon>
        <taxon>Spermatophyta</taxon>
        <taxon>Magnoliopsida</taxon>
        <taxon>eudicotyledons</taxon>
        <taxon>Gunneridae</taxon>
        <taxon>Pentapetalae</taxon>
        <taxon>asterids</taxon>
        <taxon>lamiids</taxon>
        <taxon>Lamiales</taxon>
        <taxon>Pedaliaceae</taxon>
        <taxon>Sesamum</taxon>
    </lineage>
</organism>
<reference evidence="2" key="2">
    <citation type="journal article" date="2024" name="Plant">
        <title>Genomic evolution and insights into agronomic trait innovations of Sesamum species.</title>
        <authorList>
            <person name="Miao H."/>
            <person name="Wang L."/>
            <person name="Qu L."/>
            <person name="Liu H."/>
            <person name="Sun Y."/>
            <person name="Le M."/>
            <person name="Wang Q."/>
            <person name="Wei S."/>
            <person name="Zheng Y."/>
            <person name="Lin W."/>
            <person name="Duan Y."/>
            <person name="Cao H."/>
            <person name="Xiong S."/>
            <person name="Wang X."/>
            <person name="Wei L."/>
            <person name="Li C."/>
            <person name="Ma Q."/>
            <person name="Ju M."/>
            <person name="Zhao R."/>
            <person name="Li G."/>
            <person name="Mu C."/>
            <person name="Tian Q."/>
            <person name="Mei H."/>
            <person name="Zhang T."/>
            <person name="Gao T."/>
            <person name="Zhang H."/>
        </authorList>
    </citation>
    <scope>NUCLEOTIDE SEQUENCE</scope>
    <source>
        <strain evidence="2">KEN1</strain>
    </source>
</reference>
<dbReference type="SUPFAM" id="SSF53098">
    <property type="entry name" value="Ribonuclease H-like"/>
    <property type="match status" value="1"/>
</dbReference>
<evidence type="ECO:0000259" key="1">
    <source>
        <dbReference type="Pfam" id="PF13456"/>
    </source>
</evidence>
<dbReference type="GO" id="GO:0003676">
    <property type="term" value="F:nucleic acid binding"/>
    <property type="evidence" value="ECO:0007669"/>
    <property type="project" value="InterPro"/>
</dbReference>
<evidence type="ECO:0000313" key="2">
    <source>
        <dbReference type="EMBL" id="KAL0449428.1"/>
    </source>
</evidence>
<dbReference type="GO" id="GO:0004523">
    <property type="term" value="F:RNA-DNA hybrid ribonuclease activity"/>
    <property type="evidence" value="ECO:0007669"/>
    <property type="project" value="InterPro"/>
</dbReference>
<sequence>MNFILFTKNLETVVTTSSFLLAFREANATKLRQQKQNRLGISKRSIPPVGTTKINFDGAALQKGHEAGIGGVARDSNGLILAWFSYELQRTVDGETAEALTARETADLAKKFGWNNVRIEGDCVNLINKLKSPDMDYSASEPLVQVTKLALASTFVIPFSHVSRDLNNIAHKLATRARAQLFGSGCFSPAEADLFGLLEVDFDC</sequence>
<dbReference type="InterPro" id="IPR044730">
    <property type="entry name" value="RNase_H-like_dom_plant"/>
</dbReference>